<evidence type="ECO:0000313" key="2">
    <source>
        <dbReference type="EMBL" id="MDC7682438.1"/>
    </source>
</evidence>
<reference evidence="2 3" key="1">
    <citation type="submission" date="2023-01" db="EMBL/GenBank/DDBJ databases">
        <title>Novel species of the genus Asticcacaulis isolated from rivers.</title>
        <authorList>
            <person name="Lu H."/>
        </authorList>
    </citation>
    <scope>NUCLEOTIDE SEQUENCE [LARGE SCALE GENOMIC DNA]</scope>
    <source>
        <strain evidence="2 3">BYS171W</strain>
    </source>
</reference>
<keyword evidence="1" id="KW-1133">Transmembrane helix</keyword>
<accession>A0ABT5HQT2</accession>
<name>A0ABT5HQT2_9CAUL</name>
<keyword evidence="1" id="KW-0472">Membrane</keyword>
<keyword evidence="3" id="KW-1185">Reference proteome</keyword>
<feature type="transmembrane region" description="Helical" evidence="1">
    <location>
        <begin position="75"/>
        <end position="101"/>
    </location>
</feature>
<feature type="transmembrane region" description="Helical" evidence="1">
    <location>
        <begin position="37"/>
        <end position="55"/>
    </location>
</feature>
<dbReference type="EMBL" id="JAQQKX010000002">
    <property type="protein sequence ID" value="MDC7682438.1"/>
    <property type="molecule type" value="Genomic_DNA"/>
</dbReference>
<dbReference type="RefSeq" id="WP_272746928.1">
    <property type="nucleotide sequence ID" value="NZ_JAQQKX010000002.1"/>
</dbReference>
<gene>
    <name evidence="2" type="ORF">PQU92_04075</name>
</gene>
<dbReference type="Proteomes" id="UP001214854">
    <property type="component" value="Unassembled WGS sequence"/>
</dbReference>
<organism evidence="2 3">
    <name type="scientific">Asticcacaulis aquaticus</name>
    <dbReference type="NCBI Taxonomy" id="2984212"/>
    <lineage>
        <taxon>Bacteria</taxon>
        <taxon>Pseudomonadati</taxon>
        <taxon>Pseudomonadota</taxon>
        <taxon>Alphaproteobacteria</taxon>
        <taxon>Caulobacterales</taxon>
        <taxon>Caulobacteraceae</taxon>
        <taxon>Asticcacaulis</taxon>
    </lineage>
</organism>
<sequence length="156" mass="17850">MNLKGDNLISFAAKLVGGAILFAIVFKGKIDGFDYELPSFLGAIGLLIVVIHNLIKNNYHYPDVSFKFSNFFSLFYFSILIRNIFAAAIFITLGFIFFDLFDFNFNVSVYEAIILFTSIILFSVFIDRFEIYSYKKLLQKRGVPIIAIEKSKSFKS</sequence>
<protein>
    <submittedName>
        <fullName evidence="2">Uncharacterized protein</fullName>
    </submittedName>
</protein>
<comment type="caution">
    <text evidence="2">The sequence shown here is derived from an EMBL/GenBank/DDBJ whole genome shotgun (WGS) entry which is preliminary data.</text>
</comment>
<keyword evidence="1" id="KW-0812">Transmembrane</keyword>
<proteinExistence type="predicted"/>
<feature type="transmembrane region" description="Helical" evidence="1">
    <location>
        <begin position="107"/>
        <end position="126"/>
    </location>
</feature>
<evidence type="ECO:0000256" key="1">
    <source>
        <dbReference type="SAM" id="Phobius"/>
    </source>
</evidence>
<evidence type="ECO:0000313" key="3">
    <source>
        <dbReference type="Proteomes" id="UP001214854"/>
    </source>
</evidence>
<feature type="transmembrane region" description="Helical" evidence="1">
    <location>
        <begin position="7"/>
        <end position="25"/>
    </location>
</feature>